<dbReference type="InterPro" id="IPR013641">
    <property type="entry name" value="KTI12/PSTK"/>
</dbReference>
<dbReference type="Gene3D" id="3.40.50.300">
    <property type="entry name" value="P-loop containing nucleotide triphosphate hydrolases"/>
    <property type="match status" value="1"/>
</dbReference>
<sequence>MPLVLICGQPCSGKSRVAAALREHFLSKGQQAVIVDEPSQYLDKNSAYQDSASEKNTRGTLKAATDRSLTKGTVVILDSLNNIKGYRYELYCIARAAGTRYCVVHCDAPVEQAREWNRARPEPTYTEDLFNNLAGRFETPDSRNRWDAPLFTLHPGGGSLEAELEQVVAAITEEPSAAPKAGISRELKPTSATTNPALSATNLLYEIDKASQDVITRITEAQTQACGGAAGRVDLGEGQDSLQLQRAVPLPELRRHKRAFIKLATQNAMSRVPDAATATRLFVNYLQEQLE</sequence>
<dbReference type="GO" id="GO:0005524">
    <property type="term" value="F:ATP binding"/>
    <property type="evidence" value="ECO:0007669"/>
    <property type="project" value="UniProtKB-KW"/>
</dbReference>
<keyword evidence="2" id="KW-0067">ATP-binding</keyword>
<protein>
    <recommendedName>
        <fullName evidence="4">Protein KTI12 homolog</fullName>
    </recommendedName>
</protein>
<evidence type="ECO:0000256" key="3">
    <source>
        <dbReference type="ARBA" id="ARBA00025768"/>
    </source>
</evidence>
<evidence type="ECO:0000256" key="2">
    <source>
        <dbReference type="ARBA" id="ARBA00022840"/>
    </source>
</evidence>
<keyword evidence="7" id="KW-1185">Reference proteome</keyword>
<reference evidence="6 7" key="1">
    <citation type="journal article" date="2024" name="Nat. Commun.">
        <title>Phylogenomics reveals the evolutionary origins of lichenization in chlorophyte algae.</title>
        <authorList>
            <person name="Puginier C."/>
            <person name="Libourel C."/>
            <person name="Otte J."/>
            <person name="Skaloud P."/>
            <person name="Haon M."/>
            <person name="Grisel S."/>
            <person name="Petersen M."/>
            <person name="Berrin J.G."/>
            <person name="Delaux P.M."/>
            <person name="Dal Grande F."/>
            <person name="Keller J."/>
        </authorList>
    </citation>
    <scope>NUCLEOTIDE SEQUENCE [LARGE SCALE GENOMIC DNA]</scope>
    <source>
        <strain evidence="6 7">SAG 2043</strain>
    </source>
</reference>
<evidence type="ECO:0000256" key="5">
    <source>
        <dbReference type="ARBA" id="ARBA00065061"/>
    </source>
</evidence>
<name>A0AAW1QE56_9CHLO</name>
<comment type="similarity">
    <text evidence="3">Belongs to the KTI12 family.</text>
</comment>
<organism evidence="6 7">
    <name type="scientific">[Myrmecia] bisecta</name>
    <dbReference type="NCBI Taxonomy" id="41462"/>
    <lineage>
        <taxon>Eukaryota</taxon>
        <taxon>Viridiplantae</taxon>
        <taxon>Chlorophyta</taxon>
        <taxon>core chlorophytes</taxon>
        <taxon>Trebouxiophyceae</taxon>
        <taxon>Trebouxiales</taxon>
        <taxon>Trebouxiaceae</taxon>
        <taxon>Myrmecia</taxon>
    </lineage>
</organism>
<keyword evidence="1" id="KW-0547">Nucleotide-binding</keyword>
<dbReference type="AlphaFoldDB" id="A0AAW1QE56"/>
<evidence type="ECO:0000313" key="6">
    <source>
        <dbReference type="EMBL" id="KAK9819699.1"/>
    </source>
</evidence>
<accession>A0AAW1QE56</accession>
<comment type="subunit">
    <text evidence="5">Interacts with the elongator complex. Binds to calmodulin in a calcium-dependent manner.</text>
</comment>
<proteinExistence type="inferred from homology"/>
<dbReference type="InterPro" id="IPR027417">
    <property type="entry name" value="P-loop_NTPase"/>
</dbReference>
<evidence type="ECO:0000256" key="1">
    <source>
        <dbReference type="ARBA" id="ARBA00022741"/>
    </source>
</evidence>
<dbReference type="GO" id="GO:0006357">
    <property type="term" value="P:regulation of transcription by RNA polymerase II"/>
    <property type="evidence" value="ECO:0007669"/>
    <property type="project" value="UniProtKB-ARBA"/>
</dbReference>
<dbReference type="EMBL" id="JALJOR010000003">
    <property type="protein sequence ID" value="KAK9819699.1"/>
    <property type="molecule type" value="Genomic_DNA"/>
</dbReference>
<dbReference type="GO" id="GO:0006400">
    <property type="term" value="P:tRNA modification"/>
    <property type="evidence" value="ECO:0007669"/>
    <property type="project" value="UniProtKB-ARBA"/>
</dbReference>
<evidence type="ECO:0000256" key="4">
    <source>
        <dbReference type="ARBA" id="ARBA00026170"/>
    </source>
</evidence>
<evidence type="ECO:0000313" key="7">
    <source>
        <dbReference type="Proteomes" id="UP001489004"/>
    </source>
</evidence>
<dbReference type="PANTHER" id="PTHR12435">
    <property type="match status" value="1"/>
</dbReference>
<dbReference type="SUPFAM" id="SSF52540">
    <property type="entry name" value="P-loop containing nucleoside triphosphate hydrolases"/>
    <property type="match status" value="1"/>
</dbReference>
<dbReference type="FunFam" id="3.40.50.300:FF:000827">
    <property type="entry name" value="KTI12 chromatin-associated homolog"/>
    <property type="match status" value="1"/>
</dbReference>
<dbReference type="GO" id="GO:0033588">
    <property type="term" value="C:elongator holoenzyme complex"/>
    <property type="evidence" value="ECO:0007669"/>
    <property type="project" value="UniProtKB-ARBA"/>
</dbReference>
<gene>
    <name evidence="6" type="ORF">WJX72_001375</name>
</gene>
<dbReference type="Pfam" id="PF08433">
    <property type="entry name" value="KTI12"/>
    <property type="match status" value="1"/>
</dbReference>
<comment type="caution">
    <text evidence="6">The sequence shown here is derived from an EMBL/GenBank/DDBJ whole genome shotgun (WGS) entry which is preliminary data.</text>
</comment>
<dbReference type="Proteomes" id="UP001489004">
    <property type="component" value="Unassembled WGS sequence"/>
</dbReference>